<proteinExistence type="inferred from homology"/>
<dbReference type="SUPFAM" id="SSF51064">
    <property type="entry name" value="Head domain of nucleotide exchange factor GrpE"/>
    <property type="match status" value="1"/>
</dbReference>
<dbReference type="PROSITE" id="PS01071">
    <property type="entry name" value="GRPE"/>
    <property type="match status" value="1"/>
</dbReference>
<dbReference type="Gene3D" id="3.90.20.20">
    <property type="match status" value="1"/>
</dbReference>
<dbReference type="InterPro" id="IPR013805">
    <property type="entry name" value="GrpE_CC"/>
</dbReference>
<comment type="subcellular location">
    <subcellularLocation>
        <location evidence="3">Cytoplasm</location>
    </subcellularLocation>
</comment>
<evidence type="ECO:0000313" key="9">
    <source>
        <dbReference type="Proteomes" id="UP000320184"/>
    </source>
</evidence>
<evidence type="ECO:0000256" key="5">
    <source>
        <dbReference type="RuleBase" id="RU004478"/>
    </source>
</evidence>
<keyword evidence="3 4" id="KW-0346">Stress response</keyword>
<comment type="subunit">
    <text evidence="3">Homodimer.</text>
</comment>
<evidence type="ECO:0000256" key="6">
    <source>
        <dbReference type="SAM" id="Coils"/>
    </source>
</evidence>
<accession>A0A538SJN2</accession>
<dbReference type="Gene3D" id="2.30.22.10">
    <property type="entry name" value="Head domain of nucleotide exchange factor GrpE"/>
    <property type="match status" value="1"/>
</dbReference>
<evidence type="ECO:0000256" key="2">
    <source>
        <dbReference type="ARBA" id="ARBA00023186"/>
    </source>
</evidence>
<dbReference type="InterPro" id="IPR009012">
    <property type="entry name" value="GrpE_head"/>
</dbReference>
<dbReference type="GO" id="GO:0051087">
    <property type="term" value="F:protein-folding chaperone binding"/>
    <property type="evidence" value="ECO:0007669"/>
    <property type="project" value="InterPro"/>
</dbReference>
<evidence type="ECO:0000313" key="8">
    <source>
        <dbReference type="EMBL" id="TMQ51562.1"/>
    </source>
</evidence>
<dbReference type="GO" id="GO:0000774">
    <property type="term" value="F:adenyl-nucleotide exchange factor activity"/>
    <property type="evidence" value="ECO:0007669"/>
    <property type="project" value="InterPro"/>
</dbReference>
<dbReference type="HAMAP" id="MF_01151">
    <property type="entry name" value="GrpE"/>
    <property type="match status" value="1"/>
</dbReference>
<dbReference type="AlphaFoldDB" id="A0A538SJN2"/>
<dbReference type="PANTHER" id="PTHR21237:SF23">
    <property type="entry name" value="GRPE PROTEIN HOMOLOG, MITOCHONDRIAL"/>
    <property type="match status" value="1"/>
</dbReference>
<feature type="compositionally biased region" description="Low complexity" evidence="7">
    <location>
        <begin position="26"/>
        <end position="53"/>
    </location>
</feature>
<dbReference type="Proteomes" id="UP000320184">
    <property type="component" value="Unassembled WGS sequence"/>
</dbReference>
<dbReference type="SUPFAM" id="SSF58014">
    <property type="entry name" value="Coiled-coil domain of nucleotide exchange factor GrpE"/>
    <property type="match status" value="1"/>
</dbReference>
<evidence type="ECO:0000256" key="1">
    <source>
        <dbReference type="ARBA" id="ARBA00009054"/>
    </source>
</evidence>
<dbReference type="GO" id="GO:0006457">
    <property type="term" value="P:protein folding"/>
    <property type="evidence" value="ECO:0007669"/>
    <property type="project" value="InterPro"/>
</dbReference>
<dbReference type="GO" id="GO:0051082">
    <property type="term" value="F:unfolded protein binding"/>
    <property type="evidence" value="ECO:0007669"/>
    <property type="project" value="TreeGrafter"/>
</dbReference>
<dbReference type="GO" id="GO:0042803">
    <property type="term" value="F:protein homodimerization activity"/>
    <property type="evidence" value="ECO:0007669"/>
    <property type="project" value="InterPro"/>
</dbReference>
<comment type="similarity">
    <text evidence="1 3 5">Belongs to the GrpE family.</text>
</comment>
<feature type="compositionally biased region" description="Basic and acidic residues" evidence="7">
    <location>
        <begin position="1"/>
        <end position="12"/>
    </location>
</feature>
<feature type="region of interest" description="Disordered" evidence="7">
    <location>
        <begin position="1"/>
        <end position="54"/>
    </location>
</feature>
<comment type="caution">
    <text evidence="8">The sequence shown here is derived from an EMBL/GenBank/DDBJ whole genome shotgun (WGS) entry which is preliminary data.</text>
</comment>
<evidence type="ECO:0000256" key="3">
    <source>
        <dbReference type="HAMAP-Rule" id="MF_01151"/>
    </source>
</evidence>
<dbReference type="CDD" id="cd00446">
    <property type="entry name" value="GrpE"/>
    <property type="match status" value="1"/>
</dbReference>
<gene>
    <name evidence="3" type="primary">grpE</name>
    <name evidence="8" type="ORF">E6K73_05455</name>
</gene>
<evidence type="ECO:0000256" key="4">
    <source>
        <dbReference type="RuleBase" id="RU000639"/>
    </source>
</evidence>
<dbReference type="InterPro" id="IPR000740">
    <property type="entry name" value="GrpE"/>
</dbReference>
<dbReference type="PRINTS" id="PR00773">
    <property type="entry name" value="GRPEPROTEIN"/>
</dbReference>
<dbReference type="PANTHER" id="PTHR21237">
    <property type="entry name" value="GRPE PROTEIN"/>
    <property type="match status" value="1"/>
</dbReference>
<dbReference type="Pfam" id="PF01025">
    <property type="entry name" value="GrpE"/>
    <property type="match status" value="1"/>
</dbReference>
<evidence type="ECO:0000256" key="7">
    <source>
        <dbReference type="SAM" id="MobiDB-lite"/>
    </source>
</evidence>
<dbReference type="GO" id="GO:0005737">
    <property type="term" value="C:cytoplasm"/>
    <property type="evidence" value="ECO:0007669"/>
    <property type="project" value="UniProtKB-SubCell"/>
</dbReference>
<keyword evidence="2 3" id="KW-0143">Chaperone</keyword>
<dbReference type="EMBL" id="VBOT01000067">
    <property type="protein sequence ID" value="TMQ51562.1"/>
    <property type="molecule type" value="Genomic_DNA"/>
</dbReference>
<name>A0A538SJN2_UNCEI</name>
<protein>
    <recommendedName>
        <fullName evidence="3 4">Protein GrpE</fullName>
    </recommendedName>
    <alternativeName>
        <fullName evidence="3">HSP-70 cofactor</fullName>
    </alternativeName>
</protein>
<feature type="coiled-coil region" evidence="6">
    <location>
        <begin position="58"/>
        <end position="92"/>
    </location>
</feature>
<organism evidence="8 9">
    <name type="scientific">Eiseniibacteriota bacterium</name>
    <dbReference type="NCBI Taxonomy" id="2212470"/>
    <lineage>
        <taxon>Bacteria</taxon>
        <taxon>Candidatus Eiseniibacteriota</taxon>
    </lineage>
</organism>
<sequence length="204" mass="22224">MMKDKDPVKARGQEAPGSSGREEVLSSESESSGEPGIAPEPAAGAESALAAGEVPVSAEGLRDRWLRAEAELQNFRRRAQRDLEEARRFTEERVLLEMISMLDDLERGLESAREAGAPDPWVQGVQLVAQRMGDYLAGLGITPTHPLGERFDPEFHEALLEVDAPPGTEPGEIVQVVRKGYRRNGRALRAARVVVARRPGGEGH</sequence>
<keyword evidence="3" id="KW-0963">Cytoplasm</keyword>
<comment type="function">
    <text evidence="3 4">Participates actively in the response to hyperosmotic and heat shock by preventing the aggregation of stress-denatured proteins, in association with DnaK and GrpE. It is the nucleotide exchange factor for DnaK and may function as a thermosensor. Unfolded proteins bind initially to DnaJ; upon interaction with the DnaJ-bound protein, DnaK hydrolyzes its bound ATP, resulting in the formation of a stable complex. GrpE releases ADP from DnaK; ATP binding to DnaK triggers the release of the substrate protein, thus completing the reaction cycle. Several rounds of ATP-dependent interactions between DnaJ, DnaK and GrpE are required for fully efficient folding.</text>
</comment>
<keyword evidence="6" id="KW-0175">Coiled coil</keyword>
<reference evidence="8 9" key="1">
    <citation type="journal article" date="2019" name="Nat. Microbiol.">
        <title>Mediterranean grassland soil C-N compound turnover is dependent on rainfall and depth, and is mediated by genomically divergent microorganisms.</title>
        <authorList>
            <person name="Diamond S."/>
            <person name="Andeer P.F."/>
            <person name="Li Z."/>
            <person name="Crits-Christoph A."/>
            <person name="Burstein D."/>
            <person name="Anantharaman K."/>
            <person name="Lane K.R."/>
            <person name="Thomas B.C."/>
            <person name="Pan C."/>
            <person name="Northen T.R."/>
            <person name="Banfield J.F."/>
        </authorList>
    </citation>
    <scope>NUCLEOTIDE SEQUENCE [LARGE SCALE GENOMIC DNA]</scope>
    <source>
        <strain evidence="8">WS_3</strain>
    </source>
</reference>